<feature type="compositionally biased region" description="Basic residues" evidence="9">
    <location>
        <begin position="11"/>
        <end position="21"/>
    </location>
</feature>
<dbReference type="SUPFAM" id="SSF81338">
    <property type="entry name" value="Aquaporin-like"/>
    <property type="match status" value="1"/>
</dbReference>
<keyword evidence="6 10" id="KW-0472">Membrane</keyword>
<dbReference type="InterPro" id="IPR023271">
    <property type="entry name" value="Aquaporin-like"/>
</dbReference>
<evidence type="ECO:0008006" key="13">
    <source>
        <dbReference type="Google" id="ProtNLM"/>
    </source>
</evidence>
<evidence type="ECO:0000256" key="4">
    <source>
        <dbReference type="ARBA" id="ARBA00022737"/>
    </source>
</evidence>
<comment type="subcellular location">
    <subcellularLocation>
        <location evidence="1">Membrane</location>
        <topology evidence="1">Multi-pass membrane protein</topology>
    </subcellularLocation>
</comment>
<evidence type="ECO:0000256" key="2">
    <source>
        <dbReference type="ARBA" id="ARBA00022448"/>
    </source>
</evidence>
<evidence type="ECO:0000256" key="7">
    <source>
        <dbReference type="ARBA" id="ARBA00024030"/>
    </source>
</evidence>
<dbReference type="PRINTS" id="PR00783">
    <property type="entry name" value="MINTRINSICP"/>
</dbReference>
<evidence type="ECO:0000256" key="3">
    <source>
        <dbReference type="ARBA" id="ARBA00022692"/>
    </source>
</evidence>
<evidence type="ECO:0000313" key="12">
    <source>
        <dbReference type="Proteomes" id="UP001314263"/>
    </source>
</evidence>
<dbReference type="PANTHER" id="PTHR46739">
    <property type="entry name" value="AQUAPORIN SIP1-1"/>
    <property type="match status" value="1"/>
</dbReference>
<feature type="transmembrane region" description="Helical" evidence="10">
    <location>
        <begin position="28"/>
        <end position="47"/>
    </location>
</feature>
<keyword evidence="5 10" id="KW-1133">Transmembrane helix</keyword>
<feature type="transmembrane region" description="Helical" evidence="10">
    <location>
        <begin position="227"/>
        <end position="249"/>
    </location>
</feature>
<dbReference type="Gene3D" id="1.20.1080.10">
    <property type="entry name" value="Glycerol uptake facilitator protein"/>
    <property type="match status" value="1"/>
</dbReference>
<dbReference type="InterPro" id="IPR000425">
    <property type="entry name" value="MIP"/>
</dbReference>
<name>A0AAV1IE43_9CHLO</name>
<dbReference type="InterPro" id="IPR044222">
    <property type="entry name" value="SIP1-1/2-like"/>
</dbReference>
<gene>
    <name evidence="11" type="ORF">CVIRNUC_008835</name>
</gene>
<dbReference type="PANTHER" id="PTHR46739:SF3">
    <property type="entry name" value="AQUAPORIN SIP1-1"/>
    <property type="match status" value="1"/>
</dbReference>
<evidence type="ECO:0000256" key="6">
    <source>
        <dbReference type="ARBA" id="ARBA00023136"/>
    </source>
</evidence>
<dbReference type="Pfam" id="PF00230">
    <property type="entry name" value="MIP"/>
    <property type="match status" value="1"/>
</dbReference>
<evidence type="ECO:0000256" key="10">
    <source>
        <dbReference type="SAM" id="Phobius"/>
    </source>
</evidence>
<feature type="transmembrane region" description="Helical" evidence="10">
    <location>
        <begin position="59"/>
        <end position="78"/>
    </location>
</feature>
<dbReference type="Proteomes" id="UP001314263">
    <property type="component" value="Unassembled WGS sequence"/>
</dbReference>
<comment type="similarity">
    <text evidence="7">Belongs to the MIP/aquaporin (TC 1.A.8) family. SIP (TC 1.A.8.10) subfamily.</text>
</comment>
<feature type="region of interest" description="Disordered" evidence="9">
    <location>
        <begin position="255"/>
        <end position="279"/>
    </location>
</feature>
<organism evidence="11 12">
    <name type="scientific">Coccomyxa viridis</name>
    <dbReference type="NCBI Taxonomy" id="1274662"/>
    <lineage>
        <taxon>Eukaryota</taxon>
        <taxon>Viridiplantae</taxon>
        <taxon>Chlorophyta</taxon>
        <taxon>core chlorophytes</taxon>
        <taxon>Trebouxiophyceae</taxon>
        <taxon>Trebouxiophyceae incertae sedis</taxon>
        <taxon>Coccomyxaceae</taxon>
        <taxon>Coccomyxa</taxon>
    </lineage>
</organism>
<keyword evidence="4" id="KW-0677">Repeat</keyword>
<dbReference type="AlphaFoldDB" id="A0AAV1IE43"/>
<dbReference type="GO" id="GO:0016020">
    <property type="term" value="C:membrane"/>
    <property type="evidence" value="ECO:0007669"/>
    <property type="project" value="UniProtKB-SubCell"/>
</dbReference>
<feature type="transmembrane region" description="Helical" evidence="10">
    <location>
        <begin position="115"/>
        <end position="134"/>
    </location>
</feature>
<sequence length="279" mass="28542">MVTASATAKGQKPRQSKRTPSKKITKGLLGNVLADFIATLVFVFASSTFGEAALGLEKVGLPPTAAGLGVLVIALVVLDTFNQSVLGEGTLNNPVNSIGFAAAGQGPFVSHLCRILAQVSGGILGAGGALYVLPKAWKGTLRPLAQGVKPGVSLAAGIACEFSLALLLNFAIFAAIGSQQKVVGALLPLVATVILVVAGAGLTGPSMNPAHAFSWNYFLQGHDATEHMAVFWVAPLSGALAAGLLWSLLTRGPAKKKAQGAKFHPKKNSAATKRAKKSD</sequence>
<feature type="transmembrane region" description="Helical" evidence="10">
    <location>
        <begin position="154"/>
        <end position="176"/>
    </location>
</feature>
<evidence type="ECO:0000256" key="1">
    <source>
        <dbReference type="ARBA" id="ARBA00004141"/>
    </source>
</evidence>
<feature type="region of interest" description="Disordered" evidence="9">
    <location>
        <begin position="1"/>
        <end position="21"/>
    </location>
</feature>
<accession>A0AAV1IE43</accession>
<keyword evidence="12" id="KW-1185">Reference proteome</keyword>
<evidence type="ECO:0000256" key="8">
    <source>
        <dbReference type="RuleBase" id="RU000477"/>
    </source>
</evidence>
<keyword evidence="3 8" id="KW-0812">Transmembrane</keyword>
<proteinExistence type="inferred from homology"/>
<dbReference type="GO" id="GO:0015250">
    <property type="term" value="F:water channel activity"/>
    <property type="evidence" value="ECO:0007669"/>
    <property type="project" value="InterPro"/>
</dbReference>
<feature type="transmembrane region" description="Helical" evidence="10">
    <location>
        <begin position="183"/>
        <end position="207"/>
    </location>
</feature>
<keyword evidence="2 8" id="KW-0813">Transport</keyword>
<protein>
    <recommendedName>
        <fullName evidence="13">Aquaporin</fullName>
    </recommendedName>
</protein>
<evidence type="ECO:0000313" key="11">
    <source>
        <dbReference type="EMBL" id="CAK0785624.1"/>
    </source>
</evidence>
<dbReference type="EMBL" id="CAUYUE010000013">
    <property type="protein sequence ID" value="CAK0785624.1"/>
    <property type="molecule type" value="Genomic_DNA"/>
</dbReference>
<reference evidence="11 12" key="1">
    <citation type="submission" date="2023-10" db="EMBL/GenBank/DDBJ databases">
        <authorList>
            <person name="Maclean D."/>
            <person name="Macfadyen A."/>
        </authorList>
    </citation>
    <scope>NUCLEOTIDE SEQUENCE [LARGE SCALE GENOMIC DNA]</scope>
</reference>
<comment type="caution">
    <text evidence="11">The sequence shown here is derived from an EMBL/GenBank/DDBJ whole genome shotgun (WGS) entry which is preliminary data.</text>
</comment>
<evidence type="ECO:0000256" key="9">
    <source>
        <dbReference type="SAM" id="MobiDB-lite"/>
    </source>
</evidence>
<evidence type="ECO:0000256" key="5">
    <source>
        <dbReference type="ARBA" id="ARBA00022989"/>
    </source>
</evidence>